<comment type="caution">
    <text evidence="2">The sequence shown here is derived from an EMBL/GenBank/DDBJ whole genome shotgun (WGS) entry which is preliminary data.</text>
</comment>
<proteinExistence type="predicted"/>
<feature type="transmembrane region" description="Helical" evidence="1">
    <location>
        <begin position="67"/>
        <end position="91"/>
    </location>
</feature>
<dbReference type="GeneID" id="85363841"/>
<accession>A0AA39K471</accession>
<keyword evidence="3" id="KW-1185">Reference proteome</keyword>
<evidence type="ECO:0000313" key="2">
    <source>
        <dbReference type="EMBL" id="KAK0454032.1"/>
    </source>
</evidence>
<dbReference type="AlphaFoldDB" id="A0AA39K471"/>
<organism evidence="2 3">
    <name type="scientific">Armillaria tabescens</name>
    <name type="common">Ringless honey mushroom</name>
    <name type="synonym">Agaricus tabescens</name>
    <dbReference type="NCBI Taxonomy" id="1929756"/>
    <lineage>
        <taxon>Eukaryota</taxon>
        <taxon>Fungi</taxon>
        <taxon>Dikarya</taxon>
        <taxon>Basidiomycota</taxon>
        <taxon>Agaricomycotina</taxon>
        <taxon>Agaricomycetes</taxon>
        <taxon>Agaricomycetidae</taxon>
        <taxon>Agaricales</taxon>
        <taxon>Marasmiineae</taxon>
        <taxon>Physalacriaceae</taxon>
        <taxon>Desarmillaria</taxon>
    </lineage>
</organism>
<protein>
    <submittedName>
        <fullName evidence="2">Uncharacterized protein</fullName>
    </submittedName>
</protein>
<gene>
    <name evidence="2" type="ORF">EV420DRAFT_1749593</name>
</gene>
<evidence type="ECO:0000313" key="3">
    <source>
        <dbReference type="Proteomes" id="UP001175211"/>
    </source>
</evidence>
<feature type="transmembrane region" description="Helical" evidence="1">
    <location>
        <begin position="26"/>
        <end position="47"/>
    </location>
</feature>
<keyword evidence="1" id="KW-1133">Transmembrane helix</keyword>
<reference evidence="2" key="1">
    <citation type="submission" date="2023-06" db="EMBL/GenBank/DDBJ databases">
        <authorList>
            <consortium name="Lawrence Berkeley National Laboratory"/>
            <person name="Ahrendt S."/>
            <person name="Sahu N."/>
            <person name="Indic B."/>
            <person name="Wong-Bajracharya J."/>
            <person name="Merenyi Z."/>
            <person name="Ke H.-M."/>
            <person name="Monk M."/>
            <person name="Kocsube S."/>
            <person name="Drula E."/>
            <person name="Lipzen A."/>
            <person name="Balint B."/>
            <person name="Henrissat B."/>
            <person name="Andreopoulos B."/>
            <person name="Martin F.M."/>
            <person name="Harder C.B."/>
            <person name="Rigling D."/>
            <person name="Ford K.L."/>
            <person name="Foster G.D."/>
            <person name="Pangilinan J."/>
            <person name="Papanicolaou A."/>
            <person name="Barry K."/>
            <person name="LaButti K."/>
            <person name="Viragh M."/>
            <person name="Koriabine M."/>
            <person name="Yan M."/>
            <person name="Riley R."/>
            <person name="Champramary S."/>
            <person name="Plett K.L."/>
            <person name="Tsai I.J."/>
            <person name="Slot J."/>
            <person name="Sipos G."/>
            <person name="Plett J."/>
            <person name="Nagy L.G."/>
            <person name="Grigoriev I.V."/>
        </authorList>
    </citation>
    <scope>NUCLEOTIDE SEQUENCE</scope>
    <source>
        <strain evidence="2">CCBAS 213</strain>
    </source>
</reference>
<dbReference type="RefSeq" id="XP_060328420.1">
    <property type="nucleotide sequence ID" value="XM_060480293.1"/>
</dbReference>
<evidence type="ECO:0000256" key="1">
    <source>
        <dbReference type="SAM" id="Phobius"/>
    </source>
</evidence>
<name>A0AA39K471_ARMTA</name>
<feature type="transmembrane region" description="Helical" evidence="1">
    <location>
        <begin position="179"/>
        <end position="199"/>
    </location>
</feature>
<sequence>MTRIYTGIFAVMLWNIFINKCWPIRAMVAVVILLYALVTIDVAAAFIDYGQSFFPIFLKLNGNTEATFLVISIAASMSTVLADLYMIWYCWRIWGRRWLVVVLPVLSLISATVSKTIEVYYQYFDLNGSTQKFQILYMSFILATTLWCTSFIIYHILTVTGVRHEAEGRSRVYHHFIEVLVESSALYSISLILTLTFIIQNNLGVYYVDVTAAIVKYFVSTTSRYHQVYNIKEQSLLAKHVSTSKREIWVIGKEVPVFWGQACSLLSRRTWFCTTVKNCETAMKDNGETSFLSVGAYRMSNPPILCSWHLQGDEHEVTHWRSIR</sequence>
<dbReference type="EMBL" id="JAUEPS010000028">
    <property type="protein sequence ID" value="KAK0454032.1"/>
    <property type="molecule type" value="Genomic_DNA"/>
</dbReference>
<feature type="transmembrane region" description="Helical" evidence="1">
    <location>
        <begin position="135"/>
        <end position="158"/>
    </location>
</feature>
<keyword evidence="1" id="KW-0812">Transmembrane</keyword>
<keyword evidence="1" id="KW-0472">Membrane</keyword>
<feature type="transmembrane region" description="Helical" evidence="1">
    <location>
        <begin position="98"/>
        <end position="123"/>
    </location>
</feature>
<dbReference type="Proteomes" id="UP001175211">
    <property type="component" value="Unassembled WGS sequence"/>
</dbReference>